<dbReference type="EMBL" id="JBFNFH010000012">
    <property type="protein sequence ID" value="MFM1525167.1"/>
    <property type="molecule type" value="Genomic_DNA"/>
</dbReference>
<organism evidence="1 2">
    <name type="scientific">Helcococcus bovis</name>
    <dbReference type="NCBI Taxonomy" id="3153252"/>
    <lineage>
        <taxon>Bacteria</taxon>
        <taxon>Bacillati</taxon>
        <taxon>Bacillota</taxon>
        <taxon>Tissierellia</taxon>
        <taxon>Tissierellales</taxon>
        <taxon>Peptoniphilaceae</taxon>
        <taxon>Helcococcus</taxon>
    </lineage>
</organism>
<dbReference type="SUPFAM" id="SSF158745">
    <property type="entry name" value="LanC-like"/>
    <property type="match status" value="1"/>
</dbReference>
<reference evidence="1 2" key="1">
    <citation type="journal article" date="2024" name="Front. Microbiol.">
        <title>Pangenomic and biochemical analyses of Helcococcus ovis reveal widespread tetracycline resistance and a novel bacterial species, Helcococcus bovis.</title>
        <authorList>
            <person name="Cunha F."/>
            <person name="Zhai Y."/>
            <person name="Casaro S."/>
            <person name="Jones K.L."/>
            <person name="Hernandez M."/>
            <person name="Bisinotto R.S."/>
            <person name="Kariyawasam S."/>
            <person name="Brown M.B."/>
            <person name="Phillips A."/>
            <person name="Jeong K.C."/>
            <person name="Galvao K.N."/>
        </authorList>
    </citation>
    <scope>NUCLEOTIDE SEQUENCE [LARGE SCALE GENOMIC DNA]</scope>
    <source>
        <strain evidence="1 2">KG197</strain>
    </source>
</reference>
<gene>
    <name evidence="1" type="ORF">ABGF40_05710</name>
</gene>
<dbReference type="Pfam" id="PF05147">
    <property type="entry name" value="LANC_like"/>
    <property type="match status" value="1"/>
</dbReference>
<dbReference type="InterPro" id="IPR007822">
    <property type="entry name" value="LANC-like"/>
</dbReference>
<sequence>MIEDKFGCILLKQDQSNISSPYFMNGSVGVASVLLRYYLYTKNIEYKKIAITIMDSLIYNLSLHTGLFEGMSGIANTFLDCYFIVGDVKYLNVAKRMANDISNSLHINNKFISGYTRDGENLSFSFDYGSSGIALFLDRLVKQKKYNFIPFLDREMELIHEQNDK</sequence>
<dbReference type="Gene3D" id="1.50.10.10">
    <property type="match status" value="1"/>
</dbReference>
<keyword evidence="2" id="KW-1185">Reference proteome</keyword>
<dbReference type="InterPro" id="IPR012341">
    <property type="entry name" value="6hp_glycosidase-like_sf"/>
</dbReference>
<comment type="caution">
    <text evidence="1">The sequence shown here is derived from an EMBL/GenBank/DDBJ whole genome shotgun (WGS) entry which is preliminary data.</text>
</comment>
<evidence type="ECO:0000313" key="2">
    <source>
        <dbReference type="Proteomes" id="UP001629536"/>
    </source>
</evidence>
<name>A0ABW9F7A0_9FIRM</name>
<dbReference type="RefSeq" id="WP_408105792.1">
    <property type="nucleotide sequence ID" value="NZ_JBFNFH010000012.1"/>
</dbReference>
<evidence type="ECO:0000313" key="1">
    <source>
        <dbReference type="EMBL" id="MFM1525167.1"/>
    </source>
</evidence>
<proteinExistence type="predicted"/>
<dbReference type="Proteomes" id="UP001629536">
    <property type="component" value="Unassembled WGS sequence"/>
</dbReference>
<protein>
    <submittedName>
        <fullName evidence="1">Lanthionine synthetase LanC family protein</fullName>
    </submittedName>
</protein>
<accession>A0ABW9F7A0</accession>